<gene>
    <name evidence="2" type="ORF">INP59_09390</name>
</gene>
<dbReference type="GO" id="GO:0008757">
    <property type="term" value="F:S-adenosylmethionine-dependent methyltransferase activity"/>
    <property type="evidence" value="ECO:0007669"/>
    <property type="project" value="InterPro"/>
</dbReference>
<keyword evidence="2" id="KW-0808">Transferase</keyword>
<evidence type="ECO:0000259" key="1">
    <source>
        <dbReference type="Pfam" id="PF08241"/>
    </source>
</evidence>
<reference evidence="2 3" key="1">
    <citation type="submission" date="2020-10" db="EMBL/GenBank/DDBJ databases">
        <title>Whole genome sequence of oil-degrading bacteria Rhodococcus pyridinivorans strain 5Ap.</title>
        <authorList>
            <person name="Akhremchuk A.E."/>
            <person name="Valentovich L.N."/>
            <person name="Charniauskaya M.I."/>
            <person name="Bukliarevich H.A."/>
            <person name="Titok M.A."/>
        </authorList>
    </citation>
    <scope>NUCLEOTIDE SEQUENCE [LARGE SCALE GENOMIC DNA]</scope>
    <source>
        <strain evidence="2 3">5Ap</strain>
    </source>
</reference>
<organism evidence="2 3">
    <name type="scientific">Rhodococcus pyridinivorans</name>
    <dbReference type="NCBI Taxonomy" id="103816"/>
    <lineage>
        <taxon>Bacteria</taxon>
        <taxon>Bacillati</taxon>
        <taxon>Actinomycetota</taxon>
        <taxon>Actinomycetes</taxon>
        <taxon>Mycobacteriales</taxon>
        <taxon>Nocardiaceae</taxon>
        <taxon>Rhodococcus</taxon>
    </lineage>
</organism>
<dbReference type="AlphaFoldDB" id="A0A7M2XRU2"/>
<dbReference type="InterPro" id="IPR050508">
    <property type="entry name" value="Methyltransf_Superfamily"/>
</dbReference>
<dbReference type="InterPro" id="IPR013216">
    <property type="entry name" value="Methyltransf_11"/>
</dbReference>
<accession>A0A7M2XRU2</accession>
<evidence type="ECO:0000313" key="3">
    <source>
        <dbReference type="Proteomes" id="UP000593818"/>
    </source>
</evidence>
<dbReference type="Gene3D" id="3.40.50.150">
    <property type="entry name" value="Vaccinia Virus protein VP39"/>
    <property type="match status" value="1"/>
</dbReference>
<dbReference type="Pfam" id="PF08241">
    <property type="entry name" value="Methyltransf_11"/>
    <property type="match status" value="1"/>
</dbReference>
<keyword evidence="2" id="KW-0489">Methyltransferase</keyword>
<keyword evidence="3" id="KW-1185">Reference proteome</keyword>
<dbReference type="Proteomes" id="UP000593818">
    <property type="component" value="Chromosome"/>
</dbReference>
<dbReference type="PANTHER" id="PTHR42912">
    <property type="entry name" value="METHYLTRANSFERASE"/>
    <property type="match status" value="1"/>
</dbReference>
<sequence length="248" mass="26981">MVRPSKLRAPKSGSGVIASPNIWHWPEVYEEENRAQDPRGAVYAALREAADWIGRHVVDVGCGSGFHLPMFAAEARTVTGIEPHPPLVAAARTRVKGLPSVTVTEGSAADMPLPDASVDLVHARTAYFFGPGCGAGILEAMRVLRPGGALAVVDLDATAHPYGDWMRDDLPHYDPAAVEAFFEAQGFDLRRIDTLWEFPDRATLERVLGIEFAPRVATGAIRETPGTTLTVRYRLHVRRRPIGGLELS</sequence>
<dbReference type="CDD" id="cd02440">
    <property type="entry name" value="AdoMet_MTases"/>
    <property type="match status" value="1"/>
</dbReference>
<feature type="domain" description="Methyltransferase type 11" evidence="1">
    <location>
        <begin position="58"/>
        <end position="151"/>
    </location>
</feature>
<proteinExistence type="predicted"/>
<dbReference type="GO" id="GO:0032259">
    <property type="term" value="P:methylation"/>
    <property type="evidence" value="ECO:0007669"/>
    <property type="project" value="UniProtKB-KW"/>
</dbReference>
<dbReference type="InterPro" id="IPR029063">
    <property type="entry name" value="SAM-dependent_MTases_sf"/>
</dbReference>
<dbReference type="RefSeq" id="WP_193903606.1">
    <property type="nucleotide sequence ID" value="NZ_CP063450.1"/>
</dbReference>
<evidence type="ECO:0000313" key="2">
    <source>
        <dbReference type="EMBL" id="QOW00506.1"/>
    </source>
</evidence>
<dbReference type="EMBL" id="CP063450">
    <property type="protein sequence ID" value="QOW00506.1"/>
    <property type="molecule type" value="Genomic_DNA"/>
</dbReference>
<name>A0A7M2XRU2_9NOCA</name>
<dbReference type="SUPFAM" id="SSF53335">
    <property type="entry name" value="S-adenosyl-L-methionine-dependent methyltransferases"/>
    <property type="match status" value="1"/>
</dbReference>
<protein>
    <submittedName>
        <fullName evidence="2">Class I SAM-dependent methyltransferase</fullName>
    </submittedName>
</protein>